<dbReference type="InterPro" id="IPR000891">
    <property type="entry name" value="PYR_CT"/>
</dbReference>
<organism evidence="4 5">
    <name type="scientific">Clostridium luticellarii</name>
    <dbReference type="NCBI Taxonomy" id="1691940"/>
    <lineage>
        <taxon>Bacteria</taxon>
        <taxon>Bacillati</taxon>
        <taxon>Bacillota</taxon>
        <taxon>Clostridia</taxon>
        <taxon>Eubacteriales</taxon>
        <taxon>Clostridiaceae</taxon>
        <taxon>Clostridium</taxon>
    </lineage>
</organism>
<evidence type="ECO:0000259" key="3">
    <source>
        <dbReference type="PROSITE" id="PS50991"/>
    </source>
</evidence>
<keyword evidence="4" id="KW-0012">Acyltransferase</keyword>
<accession>A0A2T0BCA2</accession>
<keyword evidence="1 2" id="KW-0808">Transferase</keyword>
<dbReference type="PROSITE" id="PS00815">
    <property type="entry name" value="AIPM_HOMOCIT_SYNTH_1"/>
    <property type="match status" value="1"/>
</dbReference>
<dbReference type="EMBL" id="PVXP01000070">
    <property type="protein sequence ID" value="PRR81437.1"/>
    <property type="molecule type" value="Genomic_DNA"/>
</dbReference>
<dbReference type="EC" id="2.3.3.14" evidence="4"/>
<name>A0A2T0BCA2_9CLOT</name>
<dbReference type="PROSITE" id="PS50991">
    <property type="entry name" value="PYR_CT"/>
    <property type="match status" value="1"/>
</dbReference>
<proteinExistence type="inferred from homology"/>
<evidence type="ECO:0000313" key="5">
    <source>
        <dbReference type="Proteomes" id="UP000237798"/>
    </source>
</evidence>
<gene>
    <name evidence="4" type="ORF">CLLU_31400</name>
</gene>
<dbReference type="AlphaFoldDB" id="A0A2T0BCA2"/>
<dbReference type="Proteomes" id="UP000237798">
    <property type="component" value="Unassembled WGS sequence"/>
</dbReference>
<evidence type="ECO:0000256" key="1">
    <source>
        <dbReference type="ARBA" id="ARBA00022679"/>
    </source>
</evidence>
<feature type="domain" description="Pyruvate carboxyltransferase" evidence="3">
    <location>
        <begin position="3"/>
        <end position="261"/>
    </location>
</feature>
<dbReference type="Gene3D" id="3.20.20.70">
    <property type="entry name" value="Aldolase class I"/>
    <property type="match status" value="1"/>
</dbReference>
<dbReference type="PROSITE" id="PS00816">
    <property type="entry name" value="AIPM_HOMOCIT_SYNTH_2"/>
    <property type="match status" value="1"/>
</dbReference>
<reference evidence="4 5" key="1">
    <citation type="submission" date="2018-03" db="EMBL/GenBank/DDBJ databases">
        <title>Genome sequence of Clostridium luticellarii DSM 29923.</title>
        <authorList>
            <person name="Poehlein A."/>
            <person name="Daniel R."/>
        </authorList>
    </citation>
    <scope>NUCLEOTIDE SEQUENCE [LARGE SCALE GENOMIC DNA]</scope>
    <source>
        <strain evidence="4 5">DSM 29923</strain>
    </source>
</reference>
<dbReference type="SUPFAM" id="SSF51569">
    <property type="entry name" value="Aldolase"/>
    <property type="match status" value="1"/>
</dbReference>
<dbReference type="RefSeq" id="WP_106010694.1">
    <property type="nucleotide sequence ID" value="NZ_JALCPJ010000050.1"/>
</dbReference>
<dbReference type="PANTHER" id="PTHR42880">
    <property type="entry name" value="HOMOCITRATE SYNTHASE"/>
    <property type="match status" value="1"/>
</dbReference>
<dbReference type="Pfam" id="PF00682">
    <property type="entry name" value="HMGL-like"/>
    <property type="match status" value="1"/>
</dbReference>
<dbReference type="GO" id="GO:0004410">
    <property type="term" value="F:homocitrate synthase activity"/>
    <property type="evidence" value="ECO:0007669"/>
    <property type="project" value="UniProtKB-EC"/>
</dbReference>
<comment type="similarity">
    <text evidence="2">Belongs to the alpha-IPM synthase/homocitrate synthase family.</text>
</comment>
<dbReference type="OrthoDB" id="9804858at2"/>
<dbReference type="GO" id="GO:0019752">
    <property type="term" value="P:carboxylic acid metabolic process"/>
    <property type="evidence" value="ECO:0007669"/>
    <property type="project" value="InterPro"/>
</dbReference>
<dbReference type="InterPro" id="IPR013785">
    <property type="entry name" value="Aldolase_TIM"/>
</dbReference>
<protein>
    <submittedName>
        <fullName evidence="4">Homocitrate synthase</fullName>
        <ecNumber evidence="4">2.3.3.14</ecNumber>
    </submittedName>
</protein>
<evidence type="ECO:0000313" key="4">
    <source>
        <dbReference type="EMBL" id="PRR81437.1"/>
    </source>
</evidence>
<keyword evidence="5" id="KW-1185">Reference proteome</keyword>
<sequence length="268" mass="30004">MITDIVDTTLRDGEQKAGIALGVDDKVKIAQFINEMGVYQMEVGIPAMGGDEKISIKKIVDLGLDSKISAWNRMNIKDIDSSIECGVDIIHISTPASDLQIKSKLGKDRTWVIQNLKKSIDYTKNKGYEVTVGLEDSSRSDINFLIELCRIVFQMGVERIRYADTVGIAEPRILFNQIKKIREKVPVEIEIHTHNDFGMAIANSLLAVDAGAKFVDCTIAGVGERAGNCNFSDFIKVMYELKGKKLWLKSFEDVIEKERQIKKIVGFQ</sequence>
<dbReference type="PANTHER" id="PTHR42880:SF1">
    <property type="entry name" value="ISOPROPYLMALATE_HOMOCITRATE_CITRAMALATE SYNTHASE FAMILY PROTEIN"/>
    <property type="match status" value="1"/>
</dbReference>
<dbReference type="InterPro" id="IPR002034">
    <property type="entry name" value="AIPM/Hcit_synth_CS"/>
</dbReference>
<evidence type="ECO:0000256" key="2">
    <source>
        <dbReference type="RuleBase" id="RU003523"/>
    </source>
</evidence>
<comment type="caution">
    <text evidence="4">The sequence shown here is derived from an EMBL/GenBank/DDBJ whole genome shotgun (WGS) entry which is preliminary data.</text>
</comment>